<proteinExistence type="predicted"/>
<evidence type="ECO:0000256" key="1">
    <source>
        <dbReference type="SAM" id="MobiDB-lite"/>
    </source>
</evidence>
<accession>A0A6J4IIN5</accession>
<gene>
    <name evidence="2" type="ORF">AVDCRST_MAG76-2431</name>
</gene>
<feature type="non-terminal residue" evidence="2">
    <location>
        <position position="111"/>
    </location>
</feature>
<dbReference type="AlphaFoldDB" id="A0A6J4IIN5"/>
<protein>
    <submittedName>
        <fullName evidence="2">Uncharacterized protein</fullName>
    </submittedName>
</protein>
<dbReference type="EMBL" id="CADCSZ010000152">
    <property type="protein sequence ID" value="CAA9253870.1"/>
    <property type="molecule type" value="Genomic_DNA"/>
</dbReference>
<feature type="compositionally biased region" description="Low complexity" evidence="1">
    <location>
        <begin position="16"/>
        <end position="26"/>
    </location>
</feature>
<feature type="non-terminal residue" evidence="2">
    <location>
        <position position="1"/>
    </location>
</feature>
<feature type="region of interest" description="Disordered" evidence="1">
    <location>
        <begin position="1"/>
        <end position="111"/>
    </location>
</feature>
<reference evidence="2" key="1">
    <citation type="submission" date="2020-02" db="EMBL/GenBank/DDBJ databases">
        <authorList>
            <person name="Meier V. D."/>
        </authorList>
    </citation>
    <scope>NUCLEOTIDE SEQUENCE</scope>
    <source>
        <strain evidence="2">AVDCRST_MAG76</strain>
    </source>
</reference>
<name>A0A6J4IIN5_9ACTN</name>
<organism evidence="2">
    <name type="scientific">uncultured Acidimicrobiales bacterium</name>
    <dbReference type="NCBI Taxonomy" id="310071"/>
    <lineage>
        <taxon>Bacteria</taxon>
        <taxon>Bacillati</taxon>
        <taxon>Actinomycetota</taxon>
        <taxon>Acidimicrobiia</taxon>
        <taxon>Acidimicrobiales</taxon>
        <taxon>environmental samples</taxon>
    </lineage>
</organism>
<sequence length="111" mass="12360">ATQGFEARAHVRRGGPRLVPRPGVRQRPPPSALRAALGADRQDQPAQRPHRWRRPPDDGGHATAPAGPGAGRPDPAPRRRCRRRGRERVAGAGRRRRRGRREQSHPSHQLV</sequence>
<evidence type="ECO:0000313" key="2">
    <source>
        <dbReference type="EMBL" id="CAA9253870.1"/>
    </source>
</evidence>
<feature type="compositionally biased region" description="Low complexity" evidence="1">
    <location>
        <begin position="61"/>
        <end position="73"/>
    </location>
</feature>